<feature type="region of interest" description="Disordered" evidence="1">
    <location>
        <begin position="1"/>
        <end position="22"/>
    </location>
</feature>
<name>A0ABQ6CHC1_9HYPH</name>
<gene>
    <name evidence="2" type="ORF">GCM10007874_25670</name>
</gene>
<evidence type="ECO:0000313" key="2">
    <source>
        <dbReference type="EMBL" id="GLS19550.1"/>
    </source>
</evidence>
<reference evidence="3" key="1">
    <citation type="journal article" date="2019" name="Int. J. Syst. Evol. Microbiol.">
        <title>The Global Catalogue of Microorganisms (GCM) 10K type strain sequencing project: providing services to taxonomists for standard genome sequencing and annotation.</title>
        <authorList>
            <consortium name="The Broad Institute Genomics Platform"/>
            <consortium name="The Broad Institute Genome Sequencing Center for Infectious Disease"/>
            <person name="Wu L."/>
            <person name="Ma J."/>
        </authorList>
    </citation>
    <scope>NUCLEOTIDE SEQUENCE [LARGE SCALE GENOMIC DNA]</scope>
    <source>
        <strain evidence="3">NBRC 101365</strain>
    </source>
</reference>
<comment type="caution">
    <text evidence="2">The sequence shown here is derived from an EMBL/GenBank/DDBJ whole genome shotgun (WGS) entry which is preliminary data.</text>
</comment>
<evidence type="ECO:0000313" key="3">
    <source>
        <dbReference type="Proteomes" id="UP001156882"/>
    </source>
</evidence>
<dbReference type="EMBL" id="BSPC01000023">
    <property type="protein sequence ID" value="GLS19550.1"/>
    <property type="molecule type" value="Genomic_DNA"/>
</dbReference>
<protein>
    <recommendedName>
        <fullName evidence="4">SMP domain-containing protein</fullName>
    </recommendedName>
</protein>
<dbReference type="RefSeq" id="WP_284312515.1">
    <property type="nucleotide sequence ID" value="NZ_BSPC01000023.1"/>
</dbReference>
<sequence>MPRDTGAPAPVVASAPQSVGAQLDRQPTPAAIERAKQSAQANVGAALMQAQTYDAHGKTQECESAVGKARLILSP</sequence>
<accession>A0ABQ6CHC1</accession>
<organism evidence="2 3">
    <name type="scientific">Labrys miyagiensis</name>
    <dbReference type="NCBI Taxonomy" id="346912"/>
    <lineage>
        <taxon>Bacteria</taxon>
        <taxon>Pseudomonadati</taxon>
        <taxon>Pseudomonadota</taxon>
        <taxon>Alphaproteobacteria</taxon>
        <taxon>Hyphomicrobiales</taxon>
        <taxon>Xanthobacteraceae</taxon>
        <taxon>Labrys</taxon>
    </lineage>
</organism>
<dbReference type="Proteomes" id="UP001156882">
    <property type="component" value="Unassembled WGS sequence"/>
</dbReference>
<evidence type="ECO:0000256" key="1">
    <source>
        <dbReference type="SAM" id="MobiDB-lite"/>
    </source>
</evidence>
<keyword evidence="3" id="KW-1185">Reference proteome</keyword>
<evidence type="ECO:0008006" key="4">
    <source>
        <dbReference type="Google" id="ProtNLM"/>
    </source>
</evidence>
<proteinExistence type="predicted"/>